<evidence type="ECO:0000313" key="2">
    <source>
        <dbReference type="Proteomes" id="UP000694005"/>
    </source>
</evidence>
<dbReference type="AlphaFoldDB" id="A0A8D9I5A5"/>
<feature type="non-terminal residue" evidence="1">
    <location>
        <position position="1"/>
    </location>
</feature>
<evidence type="ECO:0000313" key="1">
    <source>
        <dbReference type="EMBL" id="CAG7909681.1"/>
    </source>
</evidence>
<sequence length="69" mass="7751">RILLKKTNLLHAQQSGYSVLILLINGKSLTVSSIVFKPIYFVYGSSIDSFVKRGIRSLLVQWKINSAVQ</sequence>
<gene>
    <name evidence="1" type="ORF">BRAPAZ1V2_A10P09270.2</name>
</gene>
<reference evidence="1 2" key="1">
    <citation type="submission" date="2021-07" db="EMBL/GenBank/DDBJ databases">
        <authorList>
            <consortium name="Genoscope - CEA"/>
            <person name="William W."/>
        </authorList>
    </citation>
    <scope>NUCLEOTIDE SEQUENCE [LARGE SCALE GENOMIC DNA]</scope>
</reference>
<protein>
    <submittedName>
        <fullName evidence="1">Uncharacterized protein</fullName>
    </submittedName>
</protein>
<accession>A0A8D9I5A5</accession>
<proteinExistence type="predicted"/>
<dbReference type="Proteomes" id="UP000694005">
    <property type="component" value="Chromosome A10"/>
</dbReference>
<dbReference type="Gramene" id="A10p09270.2_BraZ1">
    <property type="protein sequence ID" value="A10p09270.2_BraZ1.CDS"/>
    <property type="gene ID" value="A10g09270.2_BraZ1"/>
</dbReference>
<organism evidence="1 2">
    <name type="scientific">Brassica campestris</name>
    <name type="common">Field mustard</name>
    <dbReference type="NCBI Taxonomy" id="3711"/>
    <lineage>
        <taxon>Eukaryota</taxon>
        <taxon>Viridiplantae</taxon>
        <taxon>Streptophyta</taxon>
        <taxon>Embryophyta</taxon>
        <taxon>Tracheophyta</taxon>
        <taxon>Spermatophyta</taxon>
        <taxon>Magnoliopsida</taxon>
        <taxon>eudicotyledons</taxon>
        <taxon>Gunneridae</taxon>
        <taxon>Pentapetalae</taxon>
        <taxon>rosids</taxon>
        <taxon>malvids</taxon>
        <taxon>Brassicales</taxon>
        <taxon>Brassicaceae</taxon>
        <taxon>Brassiceae</taxon>
        <taxon>Brassica</taxon>
    </lineage>
</organism>
<name>A0A8D9I5A5_BRACM</name>
<dbReference type="EMBL" id="LS974626">
    <property type="protein sequence ID" value="CAG7909681.1"/>
    <property type="molecule type" value="Genomic_DNA"/>
</dbReference>